<accession>A0AAU9J6D9</accession>
<dbReference type="EMBL" id="CAJZBQ010000028">
    <property type="protein sequence ID" value="CAG9321519.1"/>
    <property type="molecule type" value="Genomic_DNA"/>
</dbReference>
<protein>
    <recommendedName>
        <fullName evidence="2">EF-hand domain-containing protein</fullName>
    </recommendedName>
</protein>
<dbReference type="PROSITE" id="PS50222">
    <property type="entry name" value="EF_HAND_2"/>
    <property type="match status" value="1"/>
</dbReference>
<evidence type="ECO:0000313" key="4">
    <source>
        <dbReference type="Proteomes" id="UP001162131"/>
    </source>
</evidence>
<evidence type="ECO:0000259" key="2">
    <source>
        <dbReference type="PROSITE" id="PS50222"/>
    </source>
</evidence>
<keyword evidence="1" id="KW-0106">Calcium</keyword>
<sequence length="145" mass="17025">MICIIIEFHIMKNLREIFDYFDQDKKEHLTPHQLRCALIYITGNKPSKIYMNRLKEQYSKTFTFPDFVGIVKMQETPDRALEILQALDLQNEGFINWNVFNELCDSYIPHTPQNVRTSVFSEVDSNGDGRVTLKDIEKLVSFKSD</sequence>
<organism evidence="3 4">
    <name type="scientific">Blepharisma stoltei</name>
    <dbReference type="NCBI Taxonomy" id="1481888"/>
    <lineage>
        <taxon>Eukaryota</taxon>
        <taxon>Sar</taxon>
        <taxon>Alveolata</taxon>
        <taxon>Ciliophora</taxon>
        <taxon>Postciliodesmatophora</taxon>
        <taxon>Heterotrichea</taxon>
        <taxon>Heterotrichida</taxon>
        <taxon>Blepharismidae</taxon>
        <taxon>Blepharisma</taxon>
    </lineage>
</organism>
<feature type="domain" description="EF-hand" evidence="2">
    <location>
        <begin position="9"/>
        <end position="44"/>
    </location>
</feature>
<comment type="caution">
    <text evidence="3">The sequence shown here is derived from an EMBL/GenBank/DDBJ whole genome shotgun (WGS) entry which is preliminary data.</text>
</comment>
<dbReference type="Proteomes" id="UP001162131">
    <property type="component" value="Unassembled WGS sequence"/>
</dbReference>
<dbReference type="SUPFAM" id="SSF47473">
    <property type="entry name" value="EF-hand"/>
    <property type="match status" value="1"/>
</dbReference>
<keyword evidence="4" id="KW-1185">Reference proteome</keyword>
<evidence type="ECO:0000313" key="3">
    <source>
        <dbReference type="EMBL" id="CAG9321519.1"/>
    </source>
</evidence>
<name>A0AAU9J6D9_9CILI</name>
<dbReference type="GO" id="GO:0005509">
    <property type="term" value="F:calcium ion binding"/>
    <property type="evidence" value="ECO:0007669"/>
    <property type="project" value="InterPro"/>
</dbReference>
<gene>
    <name evidence="3" type="ORF">BSTOLATCC_MIC28798</name>
</gene>
<dbReference type="InterPro" id="IPR011992">
    <property type="entry name" value="EF-hand-dom_pair"/>
</dbReference>
<dbReference type="Gene3D" id="1.10.238.10">
    <property type="entry name" value="EF-hand"/>
    <property type="match status" value="1"/>
</dbReference>
<reference evidence="3" key="1">
    <citation type="submission" date="2021-09" db="EMBL/GenBank/DDBJ databases">
        <authorList>
            <consortium name="AG Swart"/>
            <person name="Singh M."/>
            <person name="Singh A."/>
            <person name="Seah K."/>
            <person name="Emmerich C."/>
        </authorList>
    </citation>
    <scope>NUCLEOTIDE SEQUENCE</scope>
    <source>
        <strain evidence="3">ATCC30299</strain>
    </source>
</reference>
<proteinExistence type="predicted"/>
<dbReference type="InterPro" id="IPR002048">
    <property type="entry name" value="EF_hand_dom"/>
</dbReference>
<dbReference type="PROSITE" id="PS00018">
    <property type="entry name" value="EF_HAND_1"/>
    <property type="match status" value="1"/>
</dbReference>
<dbReference type="InterPro" id="IPR018247">
    <property type="entry name" value="EF_Hand_1_Ca_BS"/>
</dbReference>
<dbReference type="AlphaFoldDB" id="A0AAU9J6D9"/>
<evidence type="ECO:0000256" key="1">
    <source>
        <dbReference type="ARBA" id="ARBA00022837"/>
    </source>
</evidence>